<dbReference type="InterPro" id="IPR040186">
    <property type="entry name" value="Citramalyl-CoA_lyase"/>
</dbReference>
<feature type="coiled-coil region" evidence="2">
    <location>
        <begin position="473"/>
        <end position="507"/>
    </location>
</feature>
<evidence type="ECO:0000313" key="5">
    <source>
        <dbReference type="Proteomes" id="UP000039865"/>
    </source>
</evidence>
<dbReference type="InParanoid" id="A0A077ZX65"/>
<dbReference type="Pfam" id="PF03328">
    <property type="entry name" value="HpcH_HpaI"/>
    <property type="match status" value="1"/>
</dbReference>
<name>A0A077ZX65_STYLE</name>
<dbReference type="SUPFAM" id="SSF51621">
    <property type="entry name" value="Phosphoenolpyruvate/pyruvate domain"/>
    <property type="match status" value="1"/>
</dbReference>
<keyword evidence="4" id="KW-0456">Lyase</keyword>
<dbReference type="GO" id="GO:0047777">
    <property type="term" value="F:(S)-citramalyl-CoA lyase activity"/>
    <property type="evidence" value="ECO:0007669"/>
    <property type="project" value="TreeGrafter"/>
</dbReference>
<dbReference type="PANTHER" id="PTHR11105">
    <property type="entry name" value="CITRATE LYASE SUBUNIT BETA-RELATED"/>
    <property type="match status" value="1"/>
</dbReference>
<dbReference type="InterPro" id="IPR015813">
    <property type="entry name" value="Pyrv/PenolPyrv_kinase-like_dom"/>
</dbReference>
<dbReference type="GO" id="GO:0106064">
    <property type="term" value="P:regulation of cobalamin metabolic process"/>
    <property type="evidence" value="ECO:0007669"/>
    <property type="project" value="TreeGrafter"/>
</dbReference>
<evidence type="ECO:0000256" key="2">
    <source>
        <dbReference type="SAM" id="Coils"/>
    </source>
</evidence>
<dbReference type="InterPro" id="IPR040442">
    <property type="entry name" value="Pyrv_kinase-like_dom_sf"/>
</dbReference>
<evidence type="ECO:0000259" key="3">
    <source>
        <dbReference type="Pfam" id="PF03328"/>
    </source>
</evidence>
<dbReference type="InterPro" id="IPR005000">
    <property type="entry name" value="Aldolase/citrate-lyase_domain"/>
</dbReference>
<keyword evidence="5" id="KW-1185">Reference proteome</keyword>
<dbReference type="Proteomes" id="UP000039865">
    <property type="component" value="Unassembled WGS sequence"/>
</dbReference>
<keyword evidence="1" id="KW-0479">Metal-binding</keyword>
<protein>
    <submittedName>
        <fullName evidence="4">Citrate lyase subunit beta</fullName>
    </submittedName>
</protein>
<dbReference type="EMBL" id="CCKQ01003390">
    <property type="protein sequence ID" value="CDW74511.1"/>
    <property type="molecule type" value="Genomic_DNA"/>
</dbReference>
<dbReference type="GO" id="GO:0046872">
    <property type="term" value="F:metal ion binding"/>
    <property type="evidence" value="ECO:0007669"/>
    <property type="project" value="UniProtKB-KW"/>
</dbReference>
<dbReference type="Gene3D" id="3.20.20.60">
    <property type="entry name" value="Phosphoenolpyruvate-binding domains"/>
    <property type="match status" value="1"/>
</dbReference>
<accession>A0A077ZX65</accession>
<organism evidence="4 5">
    <name type="scientific">Stylonychia lemnae</name>
    <name type="common">Ciliate</name>
    <dbReference type="NCBI Taxonomy" id="5949"/>
    <lineage>
        <taxon>Eukaryota</taxon>
        <taxon>Sar</taxon>
        <taxon>Alveolata</taxon>
        <taxon>Ciliophora</taxon>
        <taxon>Intramacronucleata</taxon>
        <taxon>Spirotrichea</taxon>
        <taxon>Stichotrichia</taxon>
        <taxon>Sporadotrichida</taxon>
        <taxon>Oxytrichidae</taxon>
        <taxon>Stylonychinae</taxon>
        <taxon>Stylonychia</taxon>
    </lineage>
</organism>
<feature type="domain" description="HpcH/HpaI aldolase/citrate lyase" evidence="3">
    <location>
        <begin position="92"/>
        <end position="171"/>
    </location>
</feature>
<sequence>MLKIFKRQLSTLQKTDKLFISSGLYVPGNQDSVPIPEKPKARVMIRDRLQTMRENAFSEKVVITPRTNSIQTGMFEDDVSTVLNENTSKLINGIVAAAFGADDFTADFQVYRSDSDKELDFARKLFALTCHAFGIISIDTPYVQFKNLEGLKVELEYLKSIGMKAKFAIHPTQVELINKAFSPSEQEVVYYQRMIQAFEEGQKLGKAAIDFENKMVDIAAYRRAVDTLKRAGISAAAVIPNNQFPVHQFQQDLWHPSLQKKYIDDQGFIIVNHERPGLDTYVELINQAGEQYEEDKILELNKIQKFQQQPQTSLKIEGLNCNSIIVTNSKSSVVTVITNELTLLIPYCLANYSETQQNYIQDANGLQYVLVPVQLQQDNQEEKNQQPQTVQQQQMLPIQQQQQYQNIQQTYLNTNQQLGNQYQQISTNINANTQQQQQPQYYQQPQQVQYQNQYIHQEIEPTDNGGISIQQHNVGQQIQYQQLQDNIQDLQNLNTQQNQNVQAAQYQQQPDQIQQQQQLLPQYQIVQQQQVPVQGGRVKWIKPGSKWKSKTINQALKVNKYLQSFVDLMQQYRDIIYKTSSQEVGKTAHLAEKKTPFGHNGKFSKHLSQSGMPKNNGLSTATDRERFMDNCKDWMDKIN</sequence>
<gene>
    <name evidence="4" type="primary">Contig19388.g20551</name>
    <name evidence="4" type="ORF">STYLEM_3491</name>
</gene>
<dbReference type="PANTHER" id="PTHR11105:SF0">
    <property type="entry name" value="CITRAMALYL-COA LYASE, MITOCHONDRIAL"/>
    <property type="match status" value="1"/>
</dbReference>
<evidence type="ECO:0000256" key="1">
    <source>
        <dbReference type="ARBA" id="ARBA00022723"/>
    </source>
</evidence>
<evidence type="ECO:0000313" key="4">
    <source>
        <dbReference type="EMBL" id="CDW74511.1"/>
    </source>
</evidence>
<reference evidence="4 5" key="1">
    <citation type="submission" date="2014-06" db="EMBL/GenBank/DDBJ databases">
        <authorList>
            <person name="Swart Estienne"/>
        </authorList>
    </citation>
    <scope>NUCLEOTIDE SEQUENCE [LARGE SCALE GENOMIC DNA]</scope>
    <source>
        <strain evidence="4 5">130c</strain>
    </source>
</reference>
<keyword evidence="2" id="KW-0175">Coiled coil</keyword>
<dbReference type="OrthoDB" id="1773at2759"/>
<proteinExistence type="predicted"/>
<dbReference type="AlphaFoldDB" id="A0A077ZX65"/>